<organism evidence="1">
    <name type="scientific">Rhizophagus irregularis (strain DAOM 181602 / DAOM 197198 / MUCL 43194)</name>
    <name type="common">Arbuscular mycorrhizal fungus</name>
    <name type="synonym">Glomus intraradices</name>
    <dbReference type="NCBI Taxonomy" id="747089"/>
    <lineage>
        <taxon>Eukaryota</taxon>
        <taxon>Fungi</taxon>
        <taxon>Fungi incertae sedis</taxon>
        <taxon>Mucoromycota</taxon>
        <taxon>Glomeromycotina</taxon>
        <taxon>Glomeromycetes</taxon>
        <taxon>Glomerales</taxon>
        <taxon>Glomeraceae</taxon>
        <taxon>Rhizophagus</taxon>
    </lineage>
</organism>
<accession>U9UUN6</accession>
<dbReference type="EMBL" id="KI278374">
    <property type="protein sequence ID" value="ESA19296.1"/>
    <property type="molecule type" value="Genomic_DNA"/>
</dbReference>
<gene>
    <name evidence="1" type="ORF">GLOINDRAFT_344183</name>
</gene>
<protein>
    <submittedName>
        <fullName evidence="1">Uncharacterized protein</fullName>
    </submittedName>
</protein>
<dbReference type="HOGENOM" id="CLU_3088376_0_0_1"/>
<reference evidence="1" key="1">
    <citation type="submission" date="2013-07" db="EMBL/GenBank/DDBJ databases">
        <title>The genome of an arbuscular mycorrhizal fungus provides insights into the evolution of the oldest plant symbiosis.</title>
        <authorList>
            <consortium name="DOE Joint Genome Institute"/>
            <person name="Tisserant E."/>
            <person name="Malbreil M."/>
            <person name="Kuo A."/>
            <person name="Kohler A."/>
            <person name="Symeonidi A."/>
            <person name="Balestrini R."/>
            <person name="Charron P."/>
            <person name="Duensing N."/>
            <person name="Frei-dit-Frey N."/>
            <person name="Gianinazzi-Pearson V."/>
            <person name="Gilbert B."/>
            <person name="Handa Y."/>
            <person name="Hijri M."/>
            <person name="Kaul R."/>
            <person name="Kawaguchi M."/>
            <person name="Krajinski F."/>
            <person name="Lammers P."/>
            <person name="Lapierre D."/>
            <person name="Masclaux F.G."/>
            <person name="Murat C."/>
            <person name="Morin E."/>
            <person name="Ndikumana S."/>
            <person name="Pagni M."/>
            <person name="Petitpierre D."/>
            <person name="Requena N."/>
            <person name="Rosikiewicz P."/>
            <person name="Riley R."/>
            <person name="Saito K."/>
            <person name="San Clemente H."/>
            <person name="Shapiro H."/>
            <person name="van Tuinen D."/>
            <person name="Becard G."/>
            <person name="Bonfante P."/>
            <person name="Paszkowski U."/>
            <person name="Shachar-Hill Y."/>
            <person name="Young J.P."/>
            <person name="Sanders I.R."/>
            <person name="Henrissat B."/>
            <person name="Rensing S.A."/>
            <person name="Grigoriev I.V."/>
            <person name="Corradi N."/>
            <person name="Roux C."/>
            <person name="Martin F."/>
        </authorList>
    </citation>
    <scope>NUCLEOTIDE SEQUENCE</scope>
    <source>
        <strain evidence="1">DAOM 197198</strain>
    </source>
</reference>
<name>U9UUN6_RHIID</name>
<dbReference type="AlphaFoldDB" id="U9UUN6"/>
<evidence type="ECO:0000313" key="1">
    <source>
        <dbReference type="EMBL" id="ESA19296.1"/>
    </source>
</evidence>
<sequence>MNRKGIESNSNKATWIGYLSYLVNRITDKECKDLVILHILEIYYNKMNSERI</sequence>
<proteinExistence type="predicted"/>